<dbReference type="CDD" id="cd07718">
    <property type="entry name" value="RNaseZ_ELAC1_ELAC2-C-term-like_MBL-fold"/>
    <property type="match status" value="1"/>
</dbReference>
<keyword evidence="5" id="KW-0819">tRNA processing</keyword>
<reference evidence="14 15" key="1">
    <citation type="submission" date="2023-03" db="EMBL/GenBank/DDBJ databases">
        <title>Mating type loci evolution in Malassezia.</title>
        <authorList>
            <person name="Coelho M.A."/>
        </authorList>
    </citation>
    <scope>NUCLEOTIDE SEQUENCE [LARGE SCALE GENOMIC DNA]</scope>
    <source>
        <strain evidence="14 15">CBS 13387</strain>
    </source>
</reference>
<proteinExistence type="inferred from homology"/>
<dbReference type="GO" id="GO:1990180">
    <property type="term" value="P:mitochondrial tRNA 3'-end processing"/>
    <property type="evidence" value="ECO:0007669"/>
    <property type="project" value="TreeGrafter"/>
</dbReference>
<comment type="cofactor">
    <cofactor evidence="2">
        <name>Zn(2+)</name>
        <dbReference type="ChEBI" id="CHEBI:29105"/>
    </cofactor>
</comment>
<keyword evidence="9 14" id="KW-0378">Hydrolase</keyword>
<dbReference type="EMBL" id="CP119916">
    <property type="protein sequence ID" value="WFD14401.1"/>
    <property type="molecule type" value="Genomic_DNA"/>
</dbReference>
<feature type="domain" description="Metallo-beta-lactamase" evidence="12">
    <location>
        <begin position="555"/>
        <end position="734"/>
    </location>
</feature>
<dbReference type="Proteomes" id="UP001217582">
    <property type="component" value="Chromosome 1"/>
</dbReference>
<dbReference type="InterPro" id="IPR001279">
    <property type="entry name" value="Metallo-B-lactamas"/>
</dbReference>
<dbReference type="SUPFAM" id="SSF56281">
    <property type="entry name" value="Metallo-hydrolase/oxidoreductase"/>
    <property type="match status" value="2"/>
</dbReference>
<evidence type="ECO:0000256" key="10">
    <source>
        <dbReference type="ARBA" id="ARBA00022833"/>
    </source>
</evidence>
<dbReference type="Pfam" id="PF12706">
    <property type="entry name" value="Lactamase_B_2"/>
    <property type="match status" value="1"/>
</dbReference>
<name>A0AAJ5YWT8_9BASI</name>
<dbReference type="InterPro" id="IPR047151">
    <property type="entry name" value="RNZ2-like"/>
</dbReference>
<evidence type="ECO:0000259" key="12">
    <source>
        <dbReference type="Pfam" id="PF12706"/>
    </source>
</evidence>
<dbReference type="Pfam" id="PF13691">
    <property type="entry name" value="Lactamase_B_4"/>
    <property type="match status" value="1"/>
</dbReference>
<organism evidence="14 15">
    <name type="scientific">Malassezia arunalokei</name>
    <dbReference type="NCBI Taxonomy" id="1514897"/>
    <lineage>
        <taxon>Eukaryota</taxon>
        <taxon>Fungi</taxon>
        <taxon>Dikarya</taxon>
        <taxon>Basidiomycota</taxon>
        <taxon>Ustilaginomycotina</taxon>
        <taxon>Malasseziomycetes</taxon>
        <taxon>Malasseziales</taxon>
        <taxon>Malasseziaceae</taxon>
        <taxon>Malassezia</taxon>
    </lineage>
</organism>
<keyword evidence="10" id="KW-0862">Zinc</keyword>
<sequence>MSLRILAPPTSDTSEAPSLVLQCDARKYMFNVGEGTTRVSAQHRASNMRVDHIFLTRVASETMGGVPGLLMTLADGGRESIDIHAPPNLLYALAATRLYARRDTMALNAHEIEVREPHVCYQDEYVQVQSVPLVPALHRSLYTDMAEKGPALDVKAQLSSPKALRGSQAKAWYECIVRDAWTKSERTTPGPARSAHLLPPPPVPYAPDGPEPGRQAAVLAYICAGHTQRGKFDAEKAMALGVPPGKSFARLAKGETITISRPVAWEQMDRDARQAWIRTQQRRDASPAPMPVEDVQVASQEVVGASRAGPVFFYLHVPTPAHVEALVQSDAFGPYTQAANQHLAPEQRRTPHVILHAAPQCVWDDKRYRSWRQRFGPDCHHLLANRDVCADQLTYTSNAVSLDRLSELDAQVFTVPGHAEARVQVTDALPVWPNMHVPLQPRGEPSQWLSTAPTLEARTALPSWDAYCDMAKQVRSRAPVPPRTAAAGLADHLVFTTLGTGSSAPSKYRNVLSTLIDMPGDGYVILDAGESTYFQLARRFGPGMHGWDGVGVDRILRDLRLLFVSHIHGDHHMGVARLLLERRKLRPTEPLVLVANNYTRVCLAEYDALEDLGLRDMHVFDSASLDWQRGDRTWEAGALARLERVCTAPVSHRMGHCYGLVLQHKHGWKVVFSGDTMPCEALVRAGQGATVLIHEATMQDDEAALAAAKGHSTIGQACQVAQDMHAEHLLLTHFSQRYPKLARIGAVAGVPMGIAFDMMRMTPAQLRRLVAGHGAMALLLDTEHESDDEEAKAPSPKKARRVHTSSTQFAHQYVLVSFTGHGDAPPSELSVSQGVQEALHAAHGIVGGAIHVDVLYAGPPRATTGIGEAVLRVDAAHVGVLTSALSSAHGPALATLTGQQPGLRVRLTRHEPESCVD</sequence>
<dbReference type="PANTHER" id="PTHR12553">
    <property type="entry name" value="ZINC PHOSPHODIESTERASE ELAC PROTEIN 2"/>
    <property type="match status" value="1"/>
</dbReference>
<evidence type="ECO:0000256" key="6">
    <source>
        <dbReference type="ARBA" id="ARBA00022722"/>
    </source>
</evidence>
<evidence type="ECO:0000256" key="8">
    <source>
        <dbReference type="ARBA" id="ARBA00022759"/>
    </source>
</evidence>
<evidence type="ECO:0000256" key="2">
    <source>
        <dbReference type="ARBA" id="ARBA00001947"/>
    </source>
</evidence>
<comment type="similarity">
    <text evidence="3">Belongs to the RNase Z family.</text>
</comment>
<evidence type="ECO:0000259" key="13">
    <source>
        <dbReference type="Pfam" id="PF13691"/>
    </source>
</evidence>
<dbReference type="GO" id="GO:0042781">
    <property type="term" value="F:3'-tRNA processing endoribonuclease activity"/>
    <property type="evidence" value="ECO:0007669"/>
    <property type="project" value="UniProtKB-EC"/>
</dbReference>
<dbReference type="GO" id="GO:0046872">
    <property type="term" value="F:metal ion binding"/>
    <property type="evidence" value="ECO:0007669"/>
    <property type="project" value="UniProtKB-KW"/>
</dbReference>
<dbReference type="Gene3D" id="3.60.15.10">
    <property type="entry name" value="Ribonuclease Z/Hydroxyacylglutathione hydrolase-like"/>
    <property type="match status" value="2"/>
</dbReference>
<evidence type="ECO:0000256" key="3">
    <source>
        <dbReference type="ARBA" id="ARBA00007823"/>
    </source>
</evidence>
<evidence type="ECO:0000256" key="4">
    <source>
        <dbReference type="ARBA" id="ARBA00012477"/>
    </source>
</evidence>
<evidence type="ECO:0000256" key="5">
    <source>
        <dbReference type="ARBA" id="ARBA00022694"/>
    </source>
</evidence>
<accession>A0AAJ5YWT8</accession>
<evidence type="ECO:0000256" key="1">
    <source>
        <dbReference type="ARBA" id="ARBA00000402"/>
    </source>
</evidence>
<keyword evidence="15" id="KW-1185">Reference proteome</keyword>
<comment type="catalytic activity">
    <reaction evidence="1">
        <text>Endonucleolytic cleavage of RNA, removing extra 3' nucleotides from tRNA precursor, generating 3' termini of tRNAs. A 3'-hydroxy group is left at the tRNA terminus and a 5'-phosphoryl group is left at the trailer molecule.</text>
        <dbReference type="EC" id="3.1.26.11"/>
    </reaction>
</comment>
<evidence type="ECO:0000256" key="7">
    <source>
        <dbReference type="ARBA" id="ARBA00022723"/>
    </source>
</evidence>
<dbReference type="InterPro" id="IPR027794">
    <property type="entry name" value="tRNase_Z_dom"/>
</dbReference>
<evidence type="ECO:0000256" key="11">
    <source>
        <dbReference type="SAM" id="MobiDB-lite"/>
    </source>
</evidence>
<evidence type="ECO:0000313" key="14">
    <source>
        <dbReference type="EMBL" id="WFD14401.1"/>
    </source>
</evidence>
<evidence type="ECO:0000256" key="9">
    <source>
        <dbReference type="ARBA" id="ARBA00022801"/>
    </source>
</evidence>
<feature type="domain" description="tRNase Z endonuclease" evidence="13">
    <location>
        <begin position="5"/>
        <end position="65"/>
    </location>
</feature>
<dbReference type="AlphaFoldDB" id="A0AAJ5YWT8"/>
<keyword evidence="7" id="KW-0479">Metal-binding</keyword>
<feature type="region of interest" description="Disordered" evidence="11">
    <location>
        <begin position="782"/>
        <end position="804"/>
    </location>
</feature>
<dbReference type="EC" id="3.1.26.11" evidence="4"/>
<dbReference type="InterPro" id="IPR036866">
    <property type="entry name" value="RibonucZ/Hydroxyglut_hydro"/>
</dbReference>
<gene>
    <name evidence="14" type="ORF">MARU1_000406</name>
</gene>
<evidence type="ECO:0000313" key="15">
    <source>
        <dbReference type="Proteomes" id="UP001217582"/>
    </source>
</evidence>
<dbReference type="PANTHER" id="PTHR12553:SF49">
    <property type="entry name" value="ZINC PHOSPHODIESTERASE ELAC PROTEIN 2"/>
    <property type="match status" value="1"/>
</dbReference>
<dbReference type="GO" id="GO:0005739">
    <property type="term" value="C:mitochondrion"/>
    <property type="evidence" value="ECO:0007669"/>
    <property type="project" value="TreeGrafter"/>
</dbReference>
<keyword evidence="8" id="KW-0255">Endonuclease</keyword>
<protein>
    <recommendedName>
        <fullName evidence="4">ribonuclease Z</fullName>
        <ecNumber evidence="4">3.1.26.11</ecNumber>
    </recommendedName>
</protein>
<keyword evidence="6" id="KW-0540">Nuclease</keyword>